<feature type="region of interest" description="Disordered" evidence="2">
    <location>
        <begin position="1"/>
        <end position="51"/>
    </location>
</feature>
<protein>
    <submittedName>
        <fullName evidence="3">Uncharacterized protein</fullName>
    </submittedName>
</protein>
<name>A0AAD4LFE3_9AGAM</name>
<evidence type="ECO:0000313" key="3">
    <source>
        <dbReference type="EMBL" id="KAH8988924.1"/>
    </source>
</evidence>
<keyword evidence="1" id="KW-0694">RNA-binding</keyword>
<keyword evidence="4" id="KW-1185">Reference proteome</keyword>
<feature type="compositionally biased region" description="Basic residues" evidence="2">
    <location>
        <begin position="15"/>
        <end position="25"/>
    </location>
</feature>
<evidence type="ECO:0000256" key="2">
    <source>
        <dbReference type="SAM" id="MobiDB-lite"/>
    </source>
</evidence>
<evidence type="ECO:0000256" key="1">
    <source>
        <dbReference type="PROSITE-ProRule" id="PRU00117"/>
    </source>
</evidence>
<sequence>MSLSSLRRVAPSSYRRLRGTRHHKASQPISLQGSTARGSDHLGHPSRTLEPSKTESYLLSLLTDDVTPSLRDLERLKPPEHPDSHSKEYTAVYSALLDNICRSFSNDQLRSFTQQYGLSLGSKLRKASYAEAIVEKAWQWPSLRELKRARSGRAEVTSLALALSPSELFILLGKDGSDLFQLSREYNVYASVKRNPLSLYLEGSRDSVKGAEEYIDRVRKGIVEDTFDTPSKHPIPQEAFHSISRLSGAFLEKTEDQKLRVRAKHPSNIMLAKRLAIRANYQTEPSELLSQQTHYKDKELRTPTAAPLAYSLYPFSGPRLLPTMTRSTTFLRWRRVGDWLGDTRSQSLDISGLAQSRGSLFSIDGAETDLQHRLLGNITSSGTKRLVSAFSGHILFPVSRVDEQGSLKSPHTGGLTYTDTRSWVAAQRTSATFFPSLPLELVKALPSQQRVLHRLVYRCSPVFEQDNSATTKFIRIEVPLIDP</sequence>
<dbReference type="AlphaFoldDB" id="A0AAD4LFE3"/>
<dbReference type="PROSITE" id="PS50084">
    <property type="entry name" value="KH_TYPE_1"/>
    <property type="match status" value="1"/>
</dbReference>
<dbReference type="GO" id="GO:0003723">
    <property type="term" value="F:RNA binding"/>
    <property type="evidence" value="ECO:0007669"/>
    <property type="project" value="UniProtKB-UniRule"/>
</dbReference>
<dbReference type="Proteomes" id="UP001201163">
    <property type="component" value="Unassembled WGS sequence"/>
</dbReference>
<organism evidence="3 4">
    <name type="scientific">Lactarius akahatsu</name>
    <dbReference type="NCBI Taxonomy" id="416441"/>
    <lineage>
        <taxon>Eukaryota</taxon>
        <taxon>Fungi</taxon>
        <taxon>Dikarya</taxon>
        <taxon>Basidiomycota</taxon>
        <taxon>Agaricomycotina</taxon>
        <taxon>Agaricomycetes</taxon>
        <taxon>Russulales</taxon>
        <taxon>Russulaceae</taxon>
        <taxon>Lactarius</taxon>
    </lineage>
</organism>
<proteinExistence type="predicted"/>
<accession>A0AAD4LFE3</accession>
<reference evidence="3" key="1">
    <citation type="submission" date="2022-01" db="EMBL/GenBank/DDBJ databases">
        <title>Comparative genomics reveals a dynamic genome evolution in the ectomycorrhizal milk-cap (Lactarius) mushrooms.</title>
        <authorList>
            <consortium name="DOE Joint Genome Institute"/>
            <person name="Lebreton A."/>
            <person name="Tang N."/>
            <person name="Kuo A."/>
            <person name="LaButti K."/>
            <person name="Drula E."/>
            <person name="Barry K."/>
            <person name="Clum A."/>
            <person name="Lipzen A."/>
            <person name="Mousain D."/>
            <person name="Ng V."/>
            <person name="Wang R."/>
            <person name="Wang X."/>
            <person name="Dai Y."/>
            <person name="Henrissat B."/>
            <person name="Grigoriev I.V."/>
            <person name="Guerin-Laguette A."/>
            <person name="Yu F."/>
            <person name="Martin F.M."/>
        </authorList>
    </citation>
    <scope>NUCLEOTIDE SEQUENCE</scope>
    <source>
        <strain evidence="3">QP</strain>
    </source>
</reference>
<gene>
    <name evidence="3" type="ORF">EDB92DRAFT_992259</name>
</gene>
<comment type="caution">
    <text evidence="3">The sequence shown here is derived from an EMBL/GenBank/DDBJ whole genome shotgun (WGS) entry which is preliminary data.</text>
</comment>
<feature type="compositionally biased region" description="Polar residues" evidence="2">
    <location>
        <begin position="27"/>
        <end position="37"/>
    </location>
</feature>
<dbReference type="EMBL" id="JAKELL010000040">
    <property type="protein sequence ID" value="KAH8988924.1"/>
    <property type="molecule type" value="Genomic_DNA"/>
</dbReference>
<evidence type="ECO:0000313" key="4">
    <source>
        <dbReference type="Proteomes" id="UP001201163"/>
    </source>
</evidence>